<evidence type="ECO:0000259" key="1">
    <source>
        <dbReference type="Pfam" id="PF02350"/>
    </source>
</evidence>
<keyword evidence="2" id="KW-0378">Hydrolase</keyword>
<dbReference type="RefSeq" id="WP_353628706.1">
    <property type="nucleotide sequence ID" value="NZ_CP159197.1"/>
</dbReference>
<reference evidence="2" key="1">
    <citation type="journal article" date="2020" name="Int. J. Syst. Evol. Microbiol.">
        <title>Notification of changes in taxonomic opinion previously published outside the IJSEM.</title>
        <authorList>
            <person name="Oren A."/>
            <person name="Garrity G."/>
        </authorList>
    </citation>
    <scope>NUCLEOTIDE SEQUENCE</scope>
    <source>
        <strain evidence="2">TCYB15</strain>
    </source>
</reference>
<sequence>MTEDRKSIIFVTGTRADFGKMEPLAVAAREAGFDVSFFVTGMHMMQKYGLTKTEVHKTGGFDVVEFVNQRDGDPQDTILAKTIIGFSDFVHEIRPDLVVVHGDRVEALACALVCATNYIRCAHVEGGEVSGTIDEIFRHCNTKLSTVHLVSSDVAAGRILRMGEPQDSVHVIGSPELDKHAVTSGVDLDEVRRRYDIPFDDYGIAVFHPVTSEANDMGAQAEALFAACTASGRNMVVILPNNDPGSDAIMAVIEALPQDQFRVIPSMRFNYFSELLKNASAIVGNSSVGVREAPFLGVPSLDVGSRQSNRSDAGSVTACMARDSEAIASFLANEWGSAHPAYDGFGSGSAAEAFKTLLAGDAFWTLPLQKYFATPPA</sequence>
<dbReference type="GO" id="GO:0006047">
    <property type="term" value="P:UDP-N-acetylglucosamine metabolic process"/>
    <property type="evidence" value="ECO:0007669"/>
    <property type="project" value="InterPro"/>
</dbReference>
<reference evidence="2" key="2">
    <citation type="submission" date="2024-06" db="EMBL/GenBank/DDBJ databases">
        <authorList>
            <person name="Deng Y."/>
        </authorList>
    </citation>
    <scope>NUCLEOTIDE SEQUENCE</scope>
    <source>
        <strain evidence="2">TCYB15</strain>
        <plasmid evidence="2">pZYJ04</plasmid>
    </source>
</reference>
<proteinExistence type="predicted"/>
<dbReference type="GO" id="GO:0004553">
    <property type="term" value="F:hydrolase activity, hydrolyzing O-glycosyl compounds"/>
    <property type="evidence" value="ECO:0007669"/>
    <property type="project" value="InterPro"/>
</dbReference>
<dbReference type="AlphaFoldDB" id="A0AAU8C8J3"/>
<accession>A0AAU8C8J3</accession>
<dbReference type="SUPFAM" id="SSF53756">
    <property type="entry name" value="UDP-Glycosyltransferase/glycogen phosphorylase"/>
    <property type="match status" value="1"/>
</dbReference>
<dbReference type="PANTHER" id="PTHR43174:SF3">
    <property type="entry name" value="UDP-N-ACETYLGLUCOSAMINE 2-EPIMERASE"/>
    <property type="match status" value="1"/>
</dbReference>
<evidence type="ECO:0000313" key="2">
    <source>
        <dbReference type="EMBL" id="XCF12297.1"/>
    </source>
</evidence>
<dbReference type="NCBIfam" id="TIGR03568">
    <property type="entry name" value="NeuC_NnaA"/>
    <property type="match status" value="1"/>
</dbReference>
<keyword evidence="2" id="KW-0614">Plasmid</keyword>
<dbReference type="InterPro" id="IPR020004">
    <property type="entry name" value="UDP-GlcNAc_Epase"/>
</dbReference>
<dbReference type="InterPro" id="IPR029767">
    <property type="entry name" value="WecB-like"/>
</dbReference>
<keyword evidence="2" id="KW-0326">Glycosidase</keyword>
<name>A0AAU8C8J3_9RHOB</name>
<gene>
    <name evidence="2" type="primary">neuC</name>
    <name evidence="2" type="ORF">ABM428_17390</name>
</gene>
<organism evidence="2">
    <name type="scientific">Sulfitobacter sp. TCYB15</name>
    <dbReference type="NCBI Taxonomy" id="3229275"/>
    <lineage>
        <taxon>Bacteria</taxon>
        <taxon>Pseudomonadati</taxon>
        <taxon>Pseudomonadota</taxon>
        <taxon>Alphaproteobacteria</taxon>
        <taxon>Rhodobacterales</taxon>
        <taxon>Roseobacteraceae</taxon>
        <taxon>Sulfitobacter</taxon>
    </lineage>
</organism>
<dbReference type="Pfam" id="PF02350">
    <property type="entry name" value="Epimerase_2"/>
    <property type="match status" value="1"/>
</dbReference>
<dbReference type="Gene3D" id="3.40.50.2000">
    <property type="entry name" value="Glycogen Phosphorylase B"/>
    <property type="match status" value="2"/>
</dbReference>
<dbReference type="PANTHER" id="PTHR43174">
    <property type="entry name" value="UDP-N-ACETYLGLUCOSAMINE 2-EPIMERASE"/>
    <property type="match status" value="1"/>
</dbReference>
<dbReference type="InterPro" id="IPR003331">
    <property type="entry name" value="UDP_GlcNAc_Epimerase_2_dom"/>
</dbReference>
<dbReference type="KEGG" id="suly:ABM428_17390"/>
<dbReference type="EMBL" id="CP159197">
    <property type="protein sequence ID" value="XCF12297.1"/>
    <property type="molecule type" value="Genomic_DNA"/>
</dbReference>
<feature type="domain" description="UDP-N-acetylglucosamine 2-epimerase" evidence="1">
    <location>
        <begin position="29"/>
        <end position="357"/>
    </location>
</feature>
<dbReference type="EC" id="3.2.1.183" evidence="2"/>
<protein>
    <submittedName>
        <fullName evidence="2">UDP-N-acetylglucosamine 2-epimerase</fullName>
        <ecNumber evidence="2">3.2.1.183</ecNumber>
    </submittedName>
</protein>
<geneLocation type="plasmid" evidence="2">
    <name>pZYJ04</name>
</geneLocation>